<gene>
    <name evidence="1" type="ORF">BDP55DRAFT_338964</name>
</gene>
<sequence length="102" mass="11529">MPSSFFAYFKKVLAAFLSFFFPLQAVHCMLPRDFFFSLHLSASSFLGPSALSSTHQFLVRIAYLQPYKILSPHRITNVPICDIQALLGPIDLEKFSCQSLIP</sequence>
<accession>A0AAJ0EZY3</accession>
<dbReference type="Proteomes" id="UP001224890">
    <property type="component" value="Unassembled WGS sequence"/>
</dbReference>
<keyword evidence="2" id="KW-1185">Reference proteome</keyword>
<dbReference type="EMBL" id="JAHMHR010000006">
    <property type="protein sequence ID" value="KAK1690101.1"/>
    <property type="molecule type" value="Genomic_DNA"/>
</dbReference>
<dbReference type="GeneID" id="85451429"/>
<comment type="caution">
    <text evidence="1">The sequence shown here is derived from an EMBL/GenBank/DDBJ whole genome shotgun (WGS) entry which is preliminary data.</text>
</comment>
<proteinExistence type="predicted"/>
<reference evidence="1" key="1">
    <citation type="submission" date="2021-06" db="EMBL/GenBank/DDBJ databases">
        <title>Comparative genomics, transcriptomics and evolutionary studies reveal genomic signatures of adaptation to plant cell wall in hemibiotrophic fungi.</title>
        <authorList>
            <consortium name="DOE Joint Genome Institute"/>
            <person name="Baroncelli R."/>
            <person name="Diaz J.F."/>
            <person name="Benocci T."/>
            <person name="Peng M."/>
            <person name="Battaglia E."/>
            <person name="Haridas S."/>
            <person name="Andreopoulos W."/>
            <person name="Labutti K."/>
            <person name="Pangilinan J."/>
            <person name="Floch G.L."/>
            <person name="Makela M.R."/>
            <person name="Henrissat B."/>
            <person name="Grigoriev I.V."/>
            <person name="Crouch J.A."/>
            <person name="De Vries R.P."/>
            <person name="Sukno S.A."/>
            <person name="Thon M.R."/>
        </authorList>
    </citation>
    <scope>NUCLEOTIDE SEQUENCE</scope>
    <source>
        <strain evidence="1">CBS 193.32</strain>
    </source>
</reference>
<protein>
    <submittedName>
        <fullName evidence="1">Uncharacterized protein</fullName>
    </submittedName>
</protein>
<name>A0AAJ0EZY3_9PEZI</name>
<evidence type="ECO:0000313" key="2">
    <source>
        <dbReference type="Proteomes" id="UP001224890"/>
    </source>
</evidence>
<organism evidence="1 2">
    <name type="scientific">Colletotrichum godetiae</name>
    <dbReference type="NCBI Taxonomy" id="1209918"/>
    <lineage>
        <taxon>Eukaryota</taxon>
        <taxon>Fungi</taxon>
        <taxon>Dikarya</taxon>
        <taxon>Ascomycota</taxon>
        <taxon>Pezizomycotina</taxon>
        <taxon>Sordariomycetes</taxon>
        <taxon>Hypocreomycetidae</taxon>
        <taxon>Glomerellales</taxon>
        <taxon>Glomerellaceae</taxon>
        <taxon>Colletotrichum</taxon>
        <taxon>Colletotrichum acutatum species complex</taxon>
    </lineage>
</organism>
<dbReference type="RefSeq" id="XP_060433796.1">
    <property type="nucleotide sequence ID" value="XM_060566903.1"/>
</dbReference>
<dbReference type="AlphaFoldDB" id="A0AAJ0EZY3"/>
<evidence type="ECO:0000313" key="1">
    <source>
        <dbReference type="EMBL" id="KAK1690101.1"/>
    </source>
</evidence>